<keyword evidence="5 10" id="KW-0001">2Fe-2S</keyword>
<evidence type="ECO:0000256" key="7">
    <source>
        <dbReference type="ARBA" id="ARBA00023004"/>
    </source>
</evidence>
<feature type="binding site" evidence="10">
    <location>
        <position position="195"/>
    </location>
    <ligand>
        <name>[2Fe-2S] cluster</name>
        <dbReference type="ChEBI" id="CHEBI:190135"/>
    </ligand>
</feature>
<comment type="domain">
    <text evidence="10">The N-terminal domain has structural similarity with S-adenosyl-L-methionine-dependent methyltransferases, but does not bind S-adenosyl-L-methionine. It is required for correct assembly of the 2 Fe-S clusters.</text>
</comment>
<reference evidence="13 14" key="1">
    <citation type="submission" date="2020-04" db="EMBL/GenBank/DDBJ databases">
        <authorList>
            <person name="Alioto T."/>
            <person name="Alioto T."/>
            <person name="Gomez Garrido J."/>
        </authorList>
    </citation>
    <scope>NUCLEOTIDE SEQUENCE [LARGE SCALE GENOMIC DNA]</scope>
</reference>
<comment type="domain">
    <text evidence="10">The C-terminal domain binds 2 Fe-S clusters but is otherwise mostly in an intrinsically disordered conformation.</text>
</comment>
<dbReference type="PANTHER" id="PTHR13273">
    <property type="entry name" value="ANAMORSIN"/>
    <property type="match status" value="1"/>
</dbReference>
<dbReference type="GO" id="GO:0051539">
    <property type="term" value="F:4 iron, 4 sulfur cluster binding"/>
    <property type="evidence" value="ECO:0007669"/>
    <property type="project" value="UniProtKB-KW"/>
</dbReference>
<comment type="subcellular location">
    <subcellularLocation>
        <location evidence="10">Cytoplasm</location>
    </subcellularLocation>
    <subcellularLocation>
        <location evidence="10">Mitochondrion intermembrane space</location>
    </subcellularLocation>
</comment>
<comment type="domain">
    <text evidence="10">The twin Cx2C motifs are involved in the recognition by the mitochondrial MIA40-ERV1 disulfide relay system. The formation of 2 disulfide bonds in the Cx2C motifs through dithiol/disulfide exchange reactions effectively traps the protein in the mitochondrial intermembrane space.</text>
</comment>
<proteinExistence type="inferred from homology"/>
<keyword evidence="14" id="KW-1185">Reference proteome</keyword>
<feature type="short sequence motif" description="Cx2C motif 2" evidence="10">
    <location>
        <begin position="237"/>
        <end position="240"/>
    </location>
</feature>
<keyword evidence="4 10" id="KW-0963">Cytoplasm</keyword>
<feature type="domain" description="Anamorsin C-terminal" evidence="11">
    <location>
        <begin position="221"/>
        <end position="256"/>
    </location>
</feature>
<feature type="domain" description="Anamorsin N-terminal" evidence="12">
    <location>
        <begin position="7"/>
        <end position="110"/>
    </location>
</feature>
<evidence type="ECO:0000313" key="13">
    <source>
        <dbReference type="EMBL" id="CAB3377508.1"/>
    </source>
</evidence>
<dbReference type="Gene3D" id="3.40.50.150">
    <property type="entry name" value="Vaccinia Virus protein VP39"/>
    <property type="match status" value="1"/>
</dbReference>
<evidence type="ECO:0000256" key="4">
    <source>
        <dbReference type="ARBA" id="ARBA00022490"/>
    </source>
</evidence>
<dbReference type="GO" id="GO:0016226">
    <property type="term" value="P:iron-sulfur cluster assembly"/>
    <property type="evidence" value="ECO:0007669"/>
    <property type="project" value="UniProtKB-UniRule"/>
</dbReference>
<accession>A0A8S1DA63</accession>
<dbReference type="Pfam" id="PF20922">
    <property type="entry name" value="Anamorsin_N"/>
    <property type="match status" value="1"/>
</dbReference>
<feature type="binding site" evidence="10">
    <location>
        <position position="237"/>
    </location>
    <ligand>
        <name>[4Fe-4S] cluster</name>
        <dbReference type="ChEBI" id="CHEBI:49883"/>
    </ligand>
</feature>
<feature type="binding site" evidence="10">
    <location>
        <position position="226"/>
    </location>
    <ligand>
        <name>[4Fe-4S] cluster</name>
        <dbReference type="ChEBI" id="CHEBI:49883"/>
    </ligand>
</feature>
<feature type="binding site" evidence="10">
    <location>
        <position position="229"/>
    </location>
    <ligand>
        <name>[4Fe-4S] cluster</name>
        <dbReference type="ChEBI" id="CHEBI:49883"/>
    </ligand>
</feature>
<dbReference type="AlphaFoldDB" id="A0A8S1DA63"/>
<evidence type="ECO:0000256" key="6">
    <source>
        <dbReference type="ARBA" id="ARBA00022723"/>
    </source>
</evidence>
<dbReference type="InterPro" id="IPR029063">
    <property type="entry name" value="SAM-dependent_MTases_sf"/>
</dbReference>
<evidence type="ECO:0000256" key="8">
    <source>
        <dbReference type="ARBA" id="ARBA00023014"/>
    </source>
</evidence>
<evidence type="ECO:0000256" key="3">
    <source>
        <dbReference type="ARBA" id="ARBA00022485"/>
    </source>
</evidence>
<feature type="binding site" evidence="10">
    <location>
        <position position="186"/>
    </location>
    <ligand>
        <name>[2Fe-2S] cluster</name>
        <dbReference type="ChEBI" id="CHEBI:190135"/>
    </ligand>
</feature>
<evidence type="ECO:0000313" key="14">
    <source>
        <dbReference type="Proteomes" id="UP000494165"/>
    </source>
</evidence>
<comment type="caution">
    <text evidence="13">The sequence shown here is derived from an EMBL/GenBank/DDBJ whole genome shotgun (WGS) entry which is preliminary data.</text>
</comment>
<comment type="cofactor">
    <cofactor evidence="1 10">
        <name>[4Fe-4S] cluster</name>
        <dbReference type="ChEBI" id="CHEBI:49883"/>
    </cofactor>
</comment>
<dbReference type="PANTHER" id="PTHR13273:SF14">
    <property type="entry name" value="ANAMORSIN"/>
    <property type="match status" value="1"/>
</dbReference>
<feature type="short sequence motif" description="Cx2C motif 1" evidence="10">
    <location>
        <begin position="226"/>
        <end position="229"/>
    </location>
</feature>
<evidence type="ECO:0000256" key="10">
    <source>
        <dbReference type="HAMAP-Rule" id="MF_03115"/>
    </source>
</evidence>
<dbReference type="GO" id="GO:0046872">
    <property type="term" value="F:metal ion binding"/>
    <property type="evidence" value="ECO:0007669"/>
    <property type="project" value="UniProtKB-KW"/>
</dbReference>
<dbReference type="GO" id="GO:0051537">
    <property type="term" value="F:2 iron, 2 sulfur cluster binding"/>
    <property type="evidence" value="ECO:0007669"/>
    <property type="project" value="UniProtKB-UniRule"/>
</dbReference>
<evidence type="ECO:0000256" key="9">
    <source>
        <dbReference type="ARBA" id="ARBA00023128"/>
    </source>
</evidence>
<evidence type="ECO:0000256" key="2">
    <source>
        <dbReference type="ARBA" id="ARBA00008169"/>
    </source>
</evidence>
<gene>
    <name evidence="13" type="ORF">CLODIP_2_CD09618</name>
</gene>
<comment type="similarity">
    <text evidence="2 10">Belongs to the anamorsin family.</text>
</comment>
<feature type="binding site" evidence="10">
    <location>
        <position position="200"/>
    </location>
    <ligand>
        <name>[2Fe-2S] cluster</name>
        <dbReference type="ChEBI" id="CHEBI:190135"/>
    </ligand>
</feature>
<organism evidence="13 14">
    <name type="scientific">Cloeon dipterum</name>
    <dbReference type="NCBI Taxonomy" id="197152"/>
    <lineage>
        <taxon>Eukaryota</taxon>
        <taxon>Metazoa</taxon>
        <taxon>Ecdysozoa</taxon>
        <taxon>Arthropoda</taxon>
        <taxon>Hexapoda</taxon>
        <taxon>Insecta</taxon>
        <taxon>Pterygota</taxon>
        <taxon>Palaeoptera</taxon>
        <taxon>Ephemeroptera</taxon>
        <taxon>Pisciforma</taxon>
        <taxon>Baetidae</taxon>
        <taxon>Cloeon</taxon>
    </lineage>
</organism>
<comment type="cofactor">
    <cofactor evidence="10">
        <name>[2Fe-2S] cluster</name>
        <dbReference type="ChEBI" id="CHEBI:190135"/>
    </cofactor>
</comment>
<evidence type="ECO:0000259" key="12">
    <source>
        <dbReference type="Pfam" id="PF20922"/>
    </source>
</evidence>
<dbReference type="Proteomes" id="UP000494165">
    <property type="component" value="Unassembled WGS sequence"/>
</dbReference>
<dbReference type="Pfam" id="PF05093">
    <property type="entry name" value="CIAPIN1"/>
    <property type="match status" value="1"/>
</dbReference>
<dbReference type="InterPro" id="IPR046408">
    <property type="entry name" value="CIAPIN1"/>
</dbReference>
<keyword evidence="8 10" id="KW-0411">Iron-sulfur</keyword>
<keyword evidence="9 10" id="KW-0496">Mitochondrion</keyword>
<comment type="function">
    <text evidence="10">Component of the cytosolic iron-sulfur (Fe-S) protein assembly (CIA) machinery. Required for the maturation of extramitochondrial Fe-S proteins. Part of an electron transfer chain functioning in an early step of cytosolic Fe-S biogenesis, facilitating the de novo assembly of a [4Fe-4S] cluster on the cytosolic Fe-S scaffold complex. Electrons are transferred from NADPH via a FAD- and FMN-containing diflavin oxidoreductase. Together with the diflavin oxidoreductase, also required for the assembly of the diferric tyrosyl radical cofactor of ribonucleotide reductase (RNR), probably by providing electrons for reduction during radical cofactor maturation in the catalytic small subunit.</text>
</comment>
<evidence type="ECO:0000259" key="11">
    <source>
        <dbReference type="Pfam" id="PF05093"/>
    </source>
</evidence>
<comment type="caution">
    <text evidence="10">Lacks conserved residue(s) required for the propagation of feature annotation.</text>
</comment>
<dbReference type="InterPro" id="IPR049011">
    <property type="entry name" value="Anamorsin_N_metazoan"/>
</dbReference>
<evidence type="ECO:0000256" key="5">
    <source>
        <dbReference type="ARBA" id="ARBA00022714"/>
    </source>
</evidence>
<feature type="region of interest" description="Fe-S binding site B" evidence="10">
    <location>
        <begin position="226"/>
        <end position="240"/>
    </location>
</feature>
<comment type="subunit">
    <text evidence="10">Monomer.</text>
</comment>
<dbReference type="InterPro" id="IPR007785">
    <property type="entry name" value="Anamorsin"/>
</dbReference>
<name>A0A8S1DA63_9INSE</name>
<keyword evidence="6 10" id="KW-0479">Metal-binding</keyword>
<dbReference type="OrthoDB" id="311633at2759"/>
<evidence type="ECO:0000256" key="1">
    <source>
        <dbReference type="ARBA" id="ARBA00001966"/>
    </source>
</evidence>
<dbReference type="GO" id="GO:0005758">
    <property type="term" value="C:mitochondrial intermembrane space"/>
    <property type="evidence" value="ECO:0007669"/>
    <property type="project" value="UniProtKB-SubCell"/>
</dbReference>
<sequence>MDSLKSGESILLLWNDSERSSDDCQRISQKLSEKVGTESLLNPSSNSTTQLEANKFDAVVLSKVLISPLNSVENIKLLADISRILKPNGKLIVLQPKSEDLESTLVLSGFNNPTISSNPAFGDCFEIISTKPSFEIGSSKKLNLDALAVWDAVQKEGGKPEDIIDPDQLVDDEDFAKPDAASLMVCGTTGLKKPCKNCSCGLDKIVAAESAGDKPPAPQEQPKSSCGSCYLGDAFRCASCPYLGMPAFKPGEKVTLSASMLQDDI</sequence>
<protein>
    <recommendedName>
        <fullName evidence="10">Anamorsin homolog</fullName>
    </recommendedName>
    <alternativeName>
        <fullName evidence="10">Fe-S cluster assembly protein DRE2 homolog</fullName>
    </alternativeName>
</protein>
<dbReference type="GO" id="GO:0009055">
    <property type="term" value="F:electron transfer activity"/>
    <property type="evidence" value="ECO:0007669"/>
    <property type="project" value="UniProtKB-UniRule"/>
</dbReference>
<keyword evidence="3 10" id="KW-0004">4Fe-4S</keyword>
<dbReference type="HAMAP" id="MF_03115">
    <property type="entry name" value="Anamorsin"/>
    <property type="match status" value="1"/>
</dbReference>
<keyword evidence="7 10" id="KW-0408">Iron</keyword>
<feature type="binding site" evidence="10">
    <location>
        <position position="198"/>
    </location>
    <ligand>
        <name>[2Fe-2S] cluster</name>
        <dbReference type="ChEBI" id="CHEBI:190135"/>
    </ligand>
</feature>
<dbReference type="SUPFAM" id="SSF53335">
    <property type="entry name" value="S-adenosyl-L-methionine-dependent methyltransferases"/>
    <property type="match status" value="1"/>
</dbReference>
<feature type="binding site" evidence="10">
    <location>
        <position position="240"/>
    </location>
    <ligand>
        <name>[4Fe-4S] cluster</name>
        <dbReference type="ChEBI" id="CHEBI:49883"/>
    </ligand>
</feature>
<dbReference type="EMBL" id="CADEPI010000146">
    <property type="protein sequence ID" value="CAB3377508.1"/>
    <property type="molecule type" value="Genomic_DNA"/>
</dbReference>